<dbReference type="GO" id="GO:0003700">
    <property type="term" value="F:DNA-binding transcription factor activity"/>
    <property type="evidence" value="ECO:0007669"/>
    <property type="project" value="TreeGrafter"/>
</dbReference>
<evidence type="ECO:0000313" key="2">
    <source>
        <dbReference type="Proteomes" id="UP000078572"/>
    </source>
</evidence>
<reference evidence="2" key="1">
    <citation type="submission" date="2016-06" db="EMBL/GenBank/DDBJ databases">
        <authorList>
            <person name="Xu Y."/>
            <person name="Nagy A."/>
            <person name="Yan X."/>
            <person name="Kim S.W."/>
            <person name="Haley B."/>
            <person name="Liu N.T."/>
            <person name="Nou X."/>
        </authorList>
    </citation>
    <scope>NUCLEOTIDE SEQUENCE [LARGE SCALE GENOMIC DNA]</scope>
    <source>
        <strain evidence="2">ATCC 49129</strain>
    </source>
</reference>
<dbReference type="RefSeq" id="WP_064807844.1">
    <property type="nucleotide sequence ID" value="NZ_CP016023.1"/>
</dbReference>
<name>A0A192A4C2_9RALS</name>
<evidence type="ECO:0000313" key="1">
    <source>
        <dbReference type="EMBL" id="ANJ75325.1"/>
    </source>
</evidence>
<keyword evidence="2" id="KW-1185">Reference proteome</keyword>
<accession>A0A192A4C2</accession>
<organism evidence="1 2">
    <name type="scientific">Ralstonia insidiosa</name>
    <dbReference type="NCBI Taxonomy" id="190721"/>
    <lineage>
        <taxon>Bacteria</taxon>
        <taxon>Pseudomonadati</taxon>
        <taxon>Pseudomonadota</taxon>
        <taxon>Betaproteobacteria</taxon>
        <taxon>Burkholderiales</taxon>
        <taxon>Burkholderiaceae</taxon>
        <taxon>Ralstonia</taxon>
    </lineage>
</organism>
<dbReference type="GeneID" id="61528856"/>
<dbReference type="InterPro" id="IPR036390">
    <property type="entry name" value="WH_DNA-bd_sf"/>
</dbReference>
<dbReference type="Proteomes" id="UP000078572">
    <property type="component" value="Chromosome 2"/>
</dbReference>
<dbReference type="Gene3D" id="1.10.10.10">
    <property type="entry name" value="Winged helix-like DNA-binding domain superfamily/Winged helix DNA-binding domain"/>
    <property type="match status" value="1"/>
</dbReference>
<gene>
    <name evidence="1" type="ORF">A9Y76_22710</name>
</gene>
<dbReference type="PROSITE" id="PS51197">
    <property type="entry name" value="HTH_RRF2_2"/>
    <property type="match status" value="1"/>
</dbReference>
<dbReference type="SUPFAM" id="SSF46785">
    <property type="entry name" value="Winged helix' DNA-binding domain"/>
    <property type="match status" value="1"/>
</dbReference>
<dbReference type="Pfam" id="PF02082">
    <property type="entry name" value="Rrf2"/>
    <property type="match status" value="1"/>
</dbReference>
<dbReference type="AlphaFoldDB" id="A0A192A4C2"/>
<protein>
    <submittedName>
        <fullName evidence="1">Rrf2 family transcriptional regulator</fullName>
    </submittedName>
</protein>
<dbReference type="InterPro" id="IPR000944">
    <property type="entry name" value="Tscrpt_reg_Rrf2"/>
</dbReference>
<sequence length="145" mass="15009">MSTSSRFAVAVHILTLLASAEGPVPSSLIAGSVGTNPALIRRLVAQLAEAGFVSSQMGATGGATLAQPADRITLLDVFRAVESSVLIALPPNAPNPACDVGREITGVLERVTERAQAAMEAELAAQTIAGMLEQVGHAQKRRRRA</sequence>
<proteinExistence type="predicted"/>
<dbReference type="GO" id="GO:0005829">
    <property type="term" value="C:cytosol"/>
    <property type="evidence" value="ECO:0007669"/>
    <property type="project" value="TreeGrafter"/>
</dbReference>
<dbReference type="PANTHER" id="PTHR33221">
    <property type="entry name" value="WINGED HELIX-TURN-HELIX TRANSCRIPTIONAL REGULATOR, RRF2 FAMILY"/>
    <property type="match status" value="1"/>
</dbReference>
<dbReference type="STRING" id="190721.ACS15_4947"/>
<dbReference type="OrthoDB" id="9800506at2"/>
<dbReference type="PANTHER" id="PTHR33221:SF15">
    <property type="entry name" value="HTH-TYPE TRANSCRIPTIONAL REGULATOR YWGB-RELATED"/>
    <property type="match status" value="1"/>
</dbReference>
<dbReference type="EMBL" id="CP016023">
    <property type="protein sequence ID" value="ANJ75325.1"/>
    <property type="molecule type" value="Genomic_DNA"/>
</dbReference>
<dbReference type="InterPro" id="IPR036388">
    <property type="entry name" value="WH-like_DNA-bd_sf"/>
</dbReference>